<comment type="catalytic activity">
    <reaction evidence="1 8">
        <text>a myo-inositol phosphate + H2O = myo-inositol + phosphate</text>
        <dbReference type="Rhea" id="RHEA:24056"/>
        <dbReference type="ChEBI" id="CHEBI:15377"/>
        <dbReference type="ChEBI" id="CHEBI:17268"/>
        <dbReference type="ChEBI" id="CHEBI:43474"/>
        <dbReference type="ChEBI" id="CHEBI:84139"/>
        <dbReference type="EC" id="3.1.3.25"/>
    </reaction>
</comment>
<accession>A0A9D1U9W8</accession>
<dbReference type="Pfam" id="PF00459">
    <property type="entry name" value="Inositol_P"/>
    <property type="match status" value="1"/>
</dbReference>
<feature type="binding site" evidence="7">
    <location>
        <position position="88"/>
    </location>
    <ligand>
        <name>Mg(2+)</name>
        <dbReference type="ChEBI" id="CHEBI:18420"/>
        <label>1</label>
        <note>catalytic</note>
    </ligand>
</feature>
<evidence type="ECO:0000313" key="9">
    <source>
        <dbReference type="EMBL" id="HIW78630.1"/>
    </source>
</evidence>
<dbReference type="EMBL" id="DXGI01000208">
    <property type="protein sequence ID" value="HIW78630.1"/>
    <property type="molecule type" value="Genomic_DNA"/>
</dbReference>
<dbReference type="PANTHER" id="PTHR20854:SF4">
    <property type="entry name" value="INOSITOL-1-MONOPHOSPHATASE-RELATED"/>
    <property type="match status" value="1"/>
</dbReference>
<dbReference type="GO" id="GO:0046854">
    <property type="term" value="P:phosphatidylinositol phosphate biosynthetic process"/>
    <property type="evidence" value="ECO:0007669"/>
    <property type="project" value="InterPro"/>
</dbReference>
<evidence type="ECO:0000256" key="2">
    <source>
        <dbReference type="ARBA" id="ARBA00001946"/>
    </source>
</evidence>
<sequence length="258" mass="27721">MNEQLSPFAAAALSIVEEGGAIMKANHERPHTIRRKGRIDLVTETDFAIEAFLKERLAVLTPEAAFLAEESAESLDLPPTCWIIDPVDGTTNFAHGLPLTVVSVAYRKDGELVLGIVNAPLLGECYVAEKGKGAWRNGERINVSTVETCENALVATGFPYDVASRTDEILNRLRPVLATCQGVRRCGAAALDLAWTACGRFDAYYEDGLKPWDMAAGSLLVREAGGRVTGMDGSPLDLGEAVLASNGRLHEALGNLIR</sequence>
<dbReference type="GO" id="GO:0008934">
    <property type="term" value="F:inositol monophosphate 1-phosphatase activity"/>
    <property type="evidence" value="ECO:0007669"/>
    <property type="project" value="InterPro"/>
</dbReference>
<comment type="caution">
    <text evidence="9">The sequence shown here is derived from an EMBL/GenBank/DDBJ whole genome shotgun (WGS) entry which is preliminary data.</text>
</comment>
<dbReference type="PRINTS" id="PR01959">
    <property type="entry name" value="SBIMPHPHTASE"/>
</dbReference>
<dbReference type="InterPro" id="IPR000760">
    <property type="entry name" value="Inositol_monophosphatase-like"/>
</dbReference>
<comment type="cofactor">
    <cofactor evidence="2 7 8">
        <name>Mg(2+)</name>
        <dbReference type="ChEBI" id="CHEBI:18420"/>
    </cofactor>
</comment>
<evidence type="ECO:0000256" key="3">
    <source>
        <dbReference type="ARBA" id="ARBA00009759"/>
    </source>
</evidence>
<dbReference type="InterPro" id="IPR033942">
    <property type="entry name" value="IMPase"/>
</dbReference>
<dbReference type="PROSITE" id="PS00630">
    <property type="entry name" value="IMP_2"/>
    <property type="match status" value="1"/>
</dbReference>
<feature type="binding site" evidence="7">
    <location>
        <position position="213"/>
    </location>
    <ligand>
        <name>Mg(2+)</name>
        <dbReference type="ChEBI" id="CHEBI:18420"/>
        <label>1</label>
        <note>catalytic</note>
    </ligand>
</feature>
<comment type="similarity">
    <text evidence="3 8">Belongs to the inositol monophosphatase superfamily.</text>
</comment>
<reference evidence="9" key="1">
    <citation type="journal article" date="2021" name="PeerJ">
        <title>Extensive microbial diversity within the chicken gut microbiome revealed by metagenomics and culture.</title>
        <authorList>
            <person name="Gilroy R."/>
            <person name="Ravi A."/>
            <person name="Getino M."/>
            <person name="Pursley I."/>
            <person name="Horton D.L."/>
            <person name="Alikhan N.F."/>
            <person name="Baker D."/>
            <person name="Gharbi K."/>
            <person name="Hall N."/>
            <person name="Watson M."/>
            <person name="Adriaenssens E.M."/>
            <person name="Foster-Nyarko E."/>
            <person name="Jarju S."/>
            <person name="Secka A."/>
            <person name="Antonio M."/>
            <person name="Oren A."/>
            <person name="Chaudhuri R.R."/>
            <person name="La Ragione R."/>
            <person name="Hildebrand F."/>
            <person name="Pallen M.J."/>
        </authorList>
    </citation>
    <scope>NUCLEOTIDE SEQUENCE</scope>
    <source>
        <strain evidence="9">ChiSxjej5B17-1746</strain>
    </source>
</reference>
<dbReference type="AlphaFoldDB" id="A0A9D1U9W8"/>
<dbReference type="PRINTS" id="PR00377">
    <property type="entry name" value="IMPHPHTASES"/>
</dbReference>
<name>A0A9D1U9W8_9BACT</name>
<evidence type="ECO:0000256" key="5">
    <source>
        <dbReference type="ARBA" id="ARBA00022801"/>
    </source>
</evidence>
<dbReference type="CDD" id="cd01639">
    <property type="entry name" value="IMPase"/>
    <property type="match status" value="1"/>
</dbReference>
<dbReference type="GO" id="GO:0046872">
    <property type="term" value="F:metal ion binding"/>
    <property type="evidence" value="ECO:0007669"/>
    <property type="project" value="UniProtKB-KW"/>
</dbReference>
<keyword evidence="5 8" id="KW-0378">Hydrolase</keyword>
<evidence type="ECO:0000256" key="1">
    <source>
        <dbReference type="ARBA" id="ARBA00001033"/>
    </source>
</evidence>
<proteinExistence type="inferred from homology"/>
<dbReference type="Gene3D" id="3.40.190.80">
    <property type="match status" value="1"/>
</dbReference>
<gene>
    <name evidence="9" type="ORF">H9874_05745</name>
</gene>
<evidence type="ECO:0000256" key="6">
    <source>
        <dbReference type="ARBA" id="ARBA00022842"/>
    </source>
</evidence>
<evidence type="ECO:0000256" key="4">
    <source>
        <dbReference type="ARBA" id="ARBA00022723"/>
    </source>
</evidence>
<protein>
    <recommendedName>
        <fullName evidence="8">Inositol-1-monophosphatase</fullName>
        <ecNumber evidence="8">3.1.3.25</ecNumber>
    </recommendedName>
</protein>
<keyword evidence="4 7" id="KW-0479">Metal-binding</keyword>
<dbReference type="Proteomes" id="UP000824264">
    <property type="component" value="Unassembled WGS sequence"/>
</dbReference>
<dbReference type="Gene3D" id="3.30.540.10">
    <property type="entry name" value="Fructose-1,6-Bisphosphatase, subunit A, domain 1"/>
    <property type="match status" value="1"/>
</dbReference>
<dbReference type="PANTHER" id="PTHR20854">
    <property type="entry name" value="INOSITOL MONOPHOSPHATASE"/>
    <property type="match status" value="1"/>
</dbReference>
<dbReference type="GO" id="GO:0007165">
    <property type="term" value="P:signal transduction"/>
    <property type="evidence" value="ECO:0007669"/>
    <property type="project" value="TreeGrafter"/>
</dbReference>
<dbReference type="GO" id="GO:0006020">
    <property type="term" value="P:inositol metabolic process"/>
    <property type="evidence" value="ECO:0007669"/>
    <property type="project" value="TreeGrafter"/>
</dbReference>
<dbReference type="InterPro" id="IPR022337">
    <property type="entry name" value="Inositol_monophosphatase_SuhB"/>
</dbReference>
<feature type="binding site" evidence="7">
    <location>
        <position position="69"/>
    </location>
    <ligand>
        <name>Mg(2+)</name>
        <dbReference type="ChEBI" id="CHEBI:18420"/>
        <label>1</label>
        <note>catalytic</note>
    </ligand>
</feature>
<keyword evidence="6 7" id="KW-0460">Magnesium</keyword>
<dbReference type="InterPro" id="IPR020583">
    <property type="entry name" value="Inositol_monoP_metal-BS"/>
</dbReference>
<evidence type="ECO:0000313" key="10">
    <source>
        <dbReference type="Proteomes" id="UP000824264"/>
    </source>
</evidence>
<organism evidence="9 10">
    <name type="scientific">Candidatus Bilophila faecipullorum</name>
    <dbReference type="NCBI Taxonomy" id="2838482"/>
    <lineage>
        <taxon>Bacteria</taxon>
        <taxon>Pseudomonadati</taxon>
        <taxon>Thermodesulfobacteriota</taxon>
        <taxon>Desulfovibrionia</taxon>
        <taxon>Desulfovibrionales</taxon>
        <taxon>Desulfovibrionaceae</taxon>
        <taxon>Bilophila</taxon>
    </lineage>
</organism>
<dbReference type="FunFam" id="3.40.190.80:FF:000002">
    <property type="entry name" value="Inositol-1-monophosphatase"/>
    <property type="match status" value="1"/>
</dbReference>
<feature type="binding site" evidence="7">
    <location>
        <position position="85"/>
    </location>
    <ligand>
        <name>Mg(2+)</name>
        <dbReference type="ChEBI" id="CHEBI:18420"/>
        <label>1</label>
        <note>catalytic</note>
    </ligand>
</feature>
<dbReference type="EC" id="3.1.3.25" evidence="8"/>
<reference evidence="9" key="2">
    <citation type="submission" date="2021-04" db="EMBL/GenBank/DDBJ databases">
        <authorList>
            <person name="Gilroy R."/>
        </authorList>
    </citation>
    <scope>NUCLEOTIDE SEQUENCE</scope>
    <source>
        <strain evidence="9">ChiSxjej5B17-1746</strain>
    </source>
</reference>
<dbReference type="SUPFAM" id="SSF56655">
    <property type="entry name" value="Carbohydrate phosphatase"/>
    <property type="match status" value="1"/>
</dbReference>
<evidence type="ECO:0000256" key="7">
    <source>
        <dbReference type="PIRSR" id="PIRSR600760-2"/>
    </source>
</evidence>
<dbReference type="PROSITE" id="PS00629">
    <property type="entry name" value="IMP_1"/>
    <property type="match status" value="1"/>
</dbReference>
<evidence type="ECO:0000256" key="8">
    <source>
        <dbReference type="RuleBase" id="RU364068"/>
    </source>
</evidence>
<dbReference type="InterPro" id="IPR020550">
    <property type="entry name" value="Inositol_monophosphatase_CS"/>
</dbReference>